<dbReference type="Proteomes" id="UP000738325">
    <property type="component" value="Unassembled WGS sequence"/>
</dbReference>
<dbReference type="GO" id="GO:0015079">
    <property type="term" value="F:potassium ion transmembrane transporter activity"/>
    <property type="evidence" value="ECO:0007669"/>
    <property type="project" value="InterPro"/>
</dbReference>
<accession>A0A9P6UTB0</accession>
<dbReference type="GO" id="GO:0003735">
    <property type="term" value="F:structural constituent of ribosome"/>
    <property type="evidence" value="ECO:0007669"/>
    <property type="project" value="InterPro"/>
</dbReference>
<dbReference type="InterPro" id="IPR031606">
    <property type="entry name" value="Kch1/2"/>
</dbReference>
<protein>
    <recommendedName>
        <fullName evidence="4">KOW domain-containing protein</fullName>
    </recommendedName>
</protein>
<feature type="transmembrane region" description="Helical" evidence="3">
    <location>
        <begin position="86"/>
        <end position="104"/>
    </location>
</feature>
<dbReference type="SUPFAM" id="SSF50104">
    <property type="entry name" value="Translation proteins SH3-like domain"/>
    <property type="match status" value="1"/>
</dbReference>
<evidence type="ECO:0000256" key="2">
    <source>
        <dbReference type="SAM" id="MobiDB-lite"/>
    </source>
</evidence>
<feature type="region of interest" description="Disordered" evidence="2">
    <location>
        <begin position="557"/>
        <end position="610"/>
    </location>
</feature>
<organism evidence="5 6">
    <name type="scientific">Dissophora globulifera</name>
    <dbReference type="NCBI Taxonomy" id="979702"/>
    <lineage>
        <taxon>Eukaryota</taxon>
        <taxon>Fungi</taxon>
        <taxon>Fungi incertae sedis</taxon>
        <taxon>Mucoromycota</taxon>
        <taxon>Mortierellomycotina</taxon>
        <taxon>Mortierellomycetes</taxon>
        <taxon>Mortierellales</taxon>
        <taxon>Mortierellaceae</taxon>
        <taxon>Dissophora</taxon>
    </lineage>
</organism>
<name>A0A9P6UTB0_9FUNG</name>
<dbReference type="InterPro" id="IPR008991">
    <property type="entry name" value="Translation_prot_SH3-like_sf"/>
</dbReference>
<feature type="region of interest" description="Disordered" evidence="2">
    <location>
        <begin position="276"/>
        <end position="372"/>
    </location>
</feature>
<evidence type="ECO:0000313" key="6">
    <source>
        <dbReference type="Proteomes" id="UP000738325"/>
    </source>
</evidence>
<dbReference type="GO" id="GO:0006412">
    <property type="term" value="P:translation"/>
    <property type="evidence" value="ECO:0007669"/>
    <property type="project" value="InterPro"/>
</dbReference>
<dbReference type="SMART" id="SM00739">
    <property type="entry name" value="KOW"/>
    <property type="match status" value="1"/>
</dbReference>
<reference evidence="5" key="1">
    <citation type="journal article" date="2020" name="Fungal Divers.">
        <title>Resolving the Mortierellaceae phylogeny through synthesis of multi-gene phylogenetics and phylogenomics.</title>
        <authorList>
            <person name="Vandepol N."/>
            <person name="Liber J."/>
            <person name="Desiro A."/>
            <person name="Na H."/>
            <person name="Kennedy M."/>
            <person name="Barry K."/>
            <person name="Grigoriev I.V."/>
            <person name="Miller A.N."/>
            <person name="O'Donnell K."/>
            <person name="Stajich J.E."/>
            <person name="Bonito G."/>
        </authorList>
    </citation>
    <scope>NUCLEOTIDE SEQUENCE</scope>
    <source>
        <strain evidence="5">REB-010B</strain>
    </source>
</reference>
<feature type="compositionally biased region" description="Basic residues" evidence="2">
    <location>
        <begin position="564"/>
        <end position="598"/>
    </location>
</feature>
<feature type="compositionally biased region" description="Basic residues" evidence="2">
    <location>
        <begin position="511"/>
        <end position="540"/>
    </location>
</feature>
<dbReference type="PANTHER" id="PTHR36424">
    <property type="entry name" value="PHEROMONE-REGULATED MEMBRANE PROTEIN 6"/>
    <property type="match status" value="1"/>
</dbReference>
<keyword evidence="3" id="KW-0812">Transmembrane</keyword>
<dbReference type="Gene3D" id="6.10.250.2270">
    <property type="match status" value="1"/>
</dbReference>
<dbReference type="Pfam" id="PF16944">
    <property type="entry name" value="KCH"/>
    <property type="match status" value="1"/>
</dbReference>
<dbReference type="Gene3D" id="2.30.30.30">
    <property type="match status" value="1"/>
</dbReference>
<dbReference type="PANTHER" id="PTHR36424:SF1">
    <property type="entry name" value="LOW AFFINITY K(+) TRANSPORTER 1-RELATED"/>
    <property type="match status" value="1"/>
</dbReference>
<comment type="caution">
    <text evidence="5">The sequence shown here is derived from an EMBL/GenBank/DDBJ whole genome shotgun (WGS) entry which is preliminary data.</text>
</comment>
<evidence type="ECO:0000256" key="3">
    <source>
        <dbReference type="SAM" id="Phobius"/>
    </source>
</evidence>
<feature type="compositionally biased region" description="Polar residues" evidence="2">
    <location>
        <begin position="424"/>
        <end position="437"/>
    </location>
</feature>
<dbReference type="InterPro" id="IPR014722">
    <property type="entry name" value="Rib_uL2_dom2"/>
</dbReference>
<dbReference type="AlphaFoldDB" id="A0A9P6UTB0"/>
<dbReference type="EMBL" id="JAAAIP010000381">
    <property type="protein sequence ID" value="KAG0318272.1"/>
    <property type="molecule type" value="Genomic_DNA"/>
</dbReference>
<evidence type="ECO:0000313" key="5">
    <source>
        <dbReference type="EMBL" id="KAG0318272.1"/>
    </source>
</evidence>
<dbReference type="GO" id="GO:0005840">
    <property type="term" value="C:ribosome"/>
    <property type="evidence" value="ECO:0007669"/>
    <property type="project" value="InterPro"/>
</dbReference>
<feature type="transmembrane region" description="Helical" evidence="3">
    <location>
        <begin position="221"/>
        <end position="243"/>
    </location>
</feature>
<feature type="domain" description="KOW" evidence="4">
    <location>
        <begin position="821"/>
        <end position="848"/>
    </location>
</feature>
<keyword evidence="3" id="KW-0472">Membrane</keyword>
<dbReference type="CDD" id="cd23702">
    <property type="entry name" value="eL14"/>
    <property type="match status" value="1"/>
</dbReference>
<dbReference type="InterPro" id="IPR002784">
    <property type="entry name" value="Ribosomal_eL14_dom"/>
</dbReference>
<proteinExistence type="inferred from homology"/>
<sequence length="947" mass="108624">MSNDWRRQKVEDHKFDFIDVDDYVDHSLWRKFKYSLVFAIVIKGILIYCADLWTAVNLLISGTWQTNLGVQDGQISFKDINISFEIYKWIFAACIILSFVLLAWDMKKAAAIIKSRDISYAFTSMIAYRYYAIKSYAHFCLFQRIHNSKKTIDEIAFFCFFTFRGWKRLMFADGPRQVINGIILITVLNKNSTKTDMNFAFWNYPFPIMTRVTMGLMTFTLTLWIISVLLMLVAVALYIPLVIRIQGNLKEFCCHKIDKRIDEIVKKKVKQHALEAAKNAKTGKGGETSLQKPTLPKIDFMDAAPVPSSTPRMAAAQSPYKAPGSPASRNNVLAPVDPYRRQNPPPPPRSYSPGPRSYTPAFDDDNDNRPLRQDNYQQAYHNRSLQRQDQRFDFADDRSEVSDGAYSLNGGYMAPQFGIGAHNQGHSRQPSETSTVLSGYGPRPGRAHPLQQGHVPNYNGSPMMTEVGNRVPPAQYGVYQMQPTVAALCAVVTADVHQGQQAAFRLEPRHNHNHHQNHRLRKANINPHHKSLSSKKQRRSLRAEYLNSVIEAERADPEDNFQLRSKKTCGHSKKDKHSHNHHQQSKRALKLHRKKNASKKSSSFSDKLNKRRLERMELHHKKKATKGGKGRSAYEKIQHIQRRALASDRTDAELEFHRKISRHRKTKLLGQSKKNKRELFKTQEIKLKKTLSSKVDKELAFHNRIYRNRKTRLLGHKRQLIEMEDIELKTRSIGKTDTEQAFHRKISHNRKTRLLGKSKKSKRQFIVTQDIKPKKKCARKQQNKQFQDLEGEDWESISCAISPSGCNLARKQQRNPTFQRVVEIGRVVMVNFGPDAGKLAVIVDIIDHNRALIEGPTTGIARSAYAFRRLTLTPLVVKVPRNAGQTVLKAAIEKQDLAGSWAKTSWAKKIASRAQRAANSDFDRFKIQKYKKLRREIVNKAVKTSKA</sequence>
<keyword evidence="6" id="KW-1185">Reference proteome</keyword>
<feature type="compositionally biased region" description="Low complexity" evidence="2">
    <location>
        <begin position="351"/>
        <end position="360"/>
    </location>
</feature>
<dbReference type="InterPro" id="IPR005824">
    <property type="entry name" value="KOW"/>
</dbReference>
<evidence type="ECO:0000259" key="4">
    <source>
        <dbReference type="SMART" id="SM00739"/>
    </source>
</evidence>
<feature type="region of interest" description="Disordered" evidence="2">
    <location>
        <begin position="510"/>
        <end position="540"/>
    </location>
</feature>
<feature type="region of interest" description="Disordered" evidence="2">
    <location>
        <begin position="417"/>
        <end position="438"/>
    </location>
</feature>
<feature type="transmembrane region" description="Helical" evidence="3">
    <location>
        <begin position="36"/>
        <end position="60"/>
    </location>
</feature>
<gene>
    <name evidence="5" type="ORF">BGZ99_005792</name>
</gene>
<keyword evidence="3" id="KW-1133">Transmembrane helix</keyword>
<dbReference type="OrthoDB" id="1875589at2759"/>
<dbReference type="GO" id="GO:0005886">
    <property type="term" value="C:plasma membrane"/>
    <property type="evidence" value="ECO:0007669"/>
    <property type="project" value="InterPro"/>
</dbReference>
<evidence type="ECO:0000256" key="1">
    <source>
        <dbReference type="ARBA" id="ARBA00006592"/>
    </source>
</evidence>
<dbReference type="Pfam" id="PF00467">
    <property type="entry name" value="KOW"/>
    <property type="match status" value="1"/>
</dbReference>
<comment type="similarity">
    <text evidence="1">Belongs to the eukaryotic ribosomal protein eL14 family.</text>
</comment>
<dbReference type="Pfam" id="PF01929">
    <property type="entry name" value="Ribosomal_L14e"/>
    <property type="match status" value="1"/>
</dbReference>